<dbReference type="EMBL" id="CP031047">
    <property type="protein sequence ID" value="QDZ24804.1"/>
    <property type="molecule type" value="Genomic_DNA"/>
</dbReference>
<evidence type="ECO:0000256" key="1">
    <source>
        <dbReference type="SAM" id="MobiDB-lite"/>
    </source>
</evidence>
<dbReference type="InterPro" id="IPR001270">
    <property type="entry name" value="ClpA/B"/>
</dbReference>
<keyword evidence="4" id="KW-1185">Reference proteome</keyword>
<feature type="region of interest" description="Disordered" evidence="1">
    <location>
        <begin position="355"/>
        <end position="374"/>
    </location>
</feature>
<dbReference type="OrthoDB" id="47330at2759"/>
<dbReference type="InterPro" id="IPR041538">
    <property type="entry name" value="RavA-like_AAA_lid"/>
</dbReference>
<gene>
    <name evidence="3" type="ORF">A3770_14p73220</name>
</gene>
<dbReference type="SUPFAM" id="SSF52540">
    <property type="entry name" value="P-loop containing nucleoside triphosphate hydrolases"/>
    <property type="match status" value="1"/>
</dbReference>
<dbReference type="Gene3D" id="3.40.50.300">
    <property type="entry name" value="P-loop containing nucleotide triphosphate hydrolases"/>
    <property type="match status" value="1"/>
</dbReference>
<feature type="region of interest" description="Disordered" evidence="1">
    <location>
        <begin position="1"/>
        <end position="22"/>
    </location>
</feature>
<organism evidence="3 4">
    <name type="scientific">Chloropicon primus</name>
    <dbReference type="NCBI Taxonomy" id="1764295"/>
    <lineage>
        <taxon>Eukaryota</taxon>
        <taxon>Viridiplantae</taxon>
        <taxon>Chlorophyta</taxon>
        <taxon>Chloropicophyceae</taxon>
        <taxon>Chloropicales</taxon>
        <taxon>Chloropicaceae</taxon>
        <taxon>Chloropicon</taxon>
    </lineage>
</organism>
<dbReference type="AlphaFoldDB" id="A0A5B8MZH2"/>
<protein>
    <submittedName>
        <fullName evidence="3">P-loop-containing nucleoside triphosphate hydrolase</fullName>
    </submittedName>
</protein>
<dbReference type="InterPro" id="IPR050513">
    <property type="entry name" value="RavA_ATPases"/>
</dbReference>
<feature type="compositionally biased region" description="Basic and acidic residues" evidence="1">
    <location>
        <begin position="8"/>
        <end position="22"/>
    </location>
</feature>
<sequence>MEGGRGGEGVRERSSGAFEPEKDAVRSRLSAALSKLENGLVERGAEARLVLLAACCGEHLLLIGPPGTAKSEVARRLGSIVSDDAAFFQRVLTRFSVPEELFGPLSLRSLEQDVYRRNTTGYLPEAQVAFIDEVFKANSAVLNALLMILNEKRFDNGNEQVDVPLVCLVGASNELPQDPELQALYDRFLFRKLVNPVSDDGITDLLSSTPSEVSAEGEVTRAMAMAKGEGRLEPEWLEDLMEEARREVAVPNQVIDILARLRSHLMEECEPPIYISDRRLLKCVGMLKMCAFTNGRKQVSEFDTLLLKHVCWSTPEEQDKVNDWIVDQLVSQTETKQLRYLLLGVFTRCCKAMSNREGGSERGGGGEEYSPRADQATCQVTEDVEELVEILDAKLQSMKGQMESVKDLLMGNVWLCEGEAAVVVEQLQRPMENSVEQIECLLSDALTVEASYKQEVPLYVVADLLPEYWSDFIRKGNIEDVKPLGLKPLSDKK</sequence>
<dbReference type="PANTHER" id="PTHR32204:SF0">
    <property type="entry name" value="ATPASE RAVA"/>
    <property type="match status" value="1"/>
</dbReference>
<dbReference type="Pfam" id="PF20030">
    <property type="entry name" value="bpMoxR"/>
    <property type="match status" value="1"/>
</dbReference>
<reference evidence="3 4" key="1">
    <citation type="submission" date="2018-07" db="EMBL/GenBank/DDBJ databases">
        <title>The complete nuclear genome of the prasinophyte Chloropicon primus (CCMP1205).</title>
        <authorList>
            <person name="Pombert J.-F."/>
            <person name="Otis C."/>
            <person name="Turmel M."/>
            <person name="Lemieux C."/>
        </authorList>
    </citation>
    <scope>NUCLEOTIDE SEQUENCE [LARGE SCALE GENOMIC DNA]</scope>
    <source>
        <strain evidence="3 4">CCMP1205</strain>
    </source>
</reference>
<feature type="domain" description="AAA+ ATPase" evidence="2">
    <location>
        <begin position="56"/>
        <end position="199"/>
    </location>
</feature>
<dbReference type="InterPro" id="IPR045427">
    <property type="entry name" value="MoxR"/>
</dbReference>
<dbReference type="PRINTS" id="PR00300">
    <property type="entry name" value="CLPPROTEASEA"/>
</dbReference>
<dbReference type="InterPro" id="IPR027417">
    <property type="entry name" value="P-loop_NTPase"/>
</dbReference>
<dbReference type="SMART" id="SM00382">
    <property type="entry name" value="AAA"/>
    <property type="match status" value="1"/>
</dbReference>
<dbReference type="CDD" id="cd00009">
    <property type="entry name" value="AAA"/>
    <property type="match status" value="1"/>
</dbReference>
<proteinExistence type="predicted"/>
<keyword evidence="3" id="KW-0378">Hydrolase</keyword>
<name>A0A5B8MZH2_9CHLO</name>
<evidence type="ECO:0000313" key="4">
    <source>
        <dbReference type="Proteomes" id="UP000316726"/>
    </source>
</evidence>
<dbReference type="GO" id="GO:0016787">
    <property type="term" value="F:hydrolase activity"/>
    <property type="evidence" value="ECO:0007669"/>
    <property type="project" value="UniProtKB-KW"/>
</dbReference>
<dbReference type="STRING" id="1764295.A0A5B8MZH2"/>
<accession>A0A5B8MZH2</accession>
<dbReference type="InterPro" id="IPR003593">
    <property type="entry name" value="AAA+_ATPase"/>
</dbReference>
<evidence type="ECO:0000259" key="2">
    <source>
        <dbReference type="SMART" id="SM00382"/>
    </source>
</evidence>
<dbReference type="PANTHER" id="PTHR32204">
    <property type="entry name" value="ATPASE RAVA"/>
    <property type="match status" value="1"/>
</dbReference>
<dbReference type="GO" id="GO:0005524">
    <property type="term" value="F:ATP binding"/>
    <property type="evidence" value="ECO:0007669"/>
    <property type="project" value="InterPro"/>
</dbReference>
<dbReference type="Pfam" id="PF17868">
    <property type="entry name" value="AAA_lid_8"/>
    <property type="match status" value="1"/>
</dbReference>
<evidence type="ECO:0000313" key="3">
    <source>
        <dbReference type="EMBL" id="QDZ24804.1"/>
    </source>
</evidence>
<dbReference type="Proteomes" id="UP000316726">
    <property type="component" value="Chromosome 14"/>
</dbReference>